<name>A0A0L0VHU5_9BASI</name>
<evidence type="ECO:0000313" key="2">
    <source>
        <dbReference type="Proteomes" id="UP000054564"/>
    </source>
</evidence>
<accession>A0A0L0VHU5</accession>
<dbReference type="Proteomes" id="UP000054564">
    <property type="component" value="Unassembled WGS sequence"/>
</dbReference>
<evidence type="ECO:0000313" key="1">
    <source>
        <dbReference type="EMBL" id="KNE98791.1"/>
    </source>
</evidence>
<gene>
    <name evidence="1" type="ORF">PSTG_07978</name>
</gene>
<organism evidence="1 2">
    <name type="scientific">Puccinia striiformis f. sp. tritici PST-78</name>
    <dbReference type="NCBI Taxonomy" id="1165861"/>
    <lineage>
        <taxon>Eukaryota</taxon>
        <taxon>Fungi</taxon>
        <taxon>Dikarya</taxon>
        <taxon>Basidiomycota</taxon>
        <taxon>Pucciniomycotina</taxon>
        <taxon>Pucciniomycetes</taxon>
        <taxon>Pucciniales</taxon>
        <taxon>Pucciniaceae</taxon>
        <taxon>Puccinia</taxon>
    </lineage>
</organism>
<keyword evidence="2" id="KW-1185">Reference proteome</keyword>
<comment type="caution">
    <text evidence="1">The sequence shown here is derived from an EMBL/GenBank/DDBJ whole genome shotgun (WGS) entry which is preliminary data.</text>
</comment>
<proteinExistence type="predicted"/>
<dbReference type="EMBL" id="AJIL01000053">
    <property type="protein sequence ID" value="KNE98791.1"/>
    <property type="molecule type" value="Genomic_DNA"/>
</dbReference>
<sequence>MAAMAASTTAPMAASLSKAAAAFSAAWRRQHLEEQGSGSIQHSMVAASAFATINMMAEGEEGEGTKRAKHLSRLSSSGTNIEQQIHHLHFLAFTFTCVHNAQRLKRRALISRISRLSKTNEGAAVPV</sequence>
<dbReference type="AlphaFoldDB" id="A0A0L0VHU5"/>
<reference evidence="2" key="1">
    <citation type="submission" date="2014-03" db="EMBL/GenBank/DDBJ databases">
        <title>The Genome Sequence of Puccinia striiformis f. sp. tritici PST-78.</title>
        <authorList>
            <consortium name="The Broad Institute Genome Sequencing Platform"/>
            <person name="Cuomo C."/>
            <person name="Hulbert S."/>
            <person name="Chen X."/>
            <person name="Walker B."/>
            <person name="Young S.K."/>
            <person name="Zeng Q."/>
            <person name="Gargeya S."/>
            <person name="Fitzgerald M."/>
            <person name="Haas B."/>
            <person name="Abouelleil A."/>
            <person name="Alvarado L."/>
            <person name="Arachchi H.M."/>
            <person name="Berlin A.M."/>
            <person name="Chapman S.B."/>
            <person name="Goldberg J."/>
            <person name="Griggs A."/>
            <person name="Gujja S."/>
            <person name="Hansen M."/>
            <person name="Howarth C."/>
            <person name="Imamovic A."/>
            <person name="Larimer J."/>
            <person name="McCowan C."/>
            <person name="Montmayeur A."/>
            <person name="Murphy C."/>
            <person name="Neiman D."/>
            <person name="Pearson M."/>
            <person name="Priest M."/>
            <person name="Roberts A."/>
            <person name="Saif S."/>
            <person name="Shea T."/>
            <person name="Sisk P."/>
            <person name="Sykes S."/>
            <person name="Wortman J."/>
            <person name="Nusbaum C."/>
            <person name="Birren B."/>
        </authorList>
    </citation>
    <scope>NUCLEOTIDE SEQUENCE [LARGE SCALE GENOMIC DNA]</scope>
    <source>
        <strain evidence="2">race PST-78</strain>
    </source>
</reference>
<protein>
    <submittedName>
        <fullName evidence="1">Uncharacterized protein</fullName>
    </submittedName>
</protein>